<sequence length="1325" mass="144605">MGFVDGDMIAWTRWWVPSHVEVQTFDGVLPEPQGHIGPFLNPEVSTLAGFAGRRALILLGEPGAGKSAEVAGEVDRRRVAGEHAELIDLGGFSSAAEVKEAIREAVASWSLENSAELTLAFDAFDEPLVDIANLADVLGREIGRLDRATTKVLVASRGALWQQRLTAALQSWSADDVEILTLAPLTATDIRAAASTELHDVDEFVQATETAGGRVLAAWPITLKLLLAAARRGSLPERQRDVYNAGVEVLAAERGRRKERRQDGPTLARRIAAATTIAAVTLLSGRSVVVRRAEPGTSNNMVELDRLDAVGVSQEELDAAFDSALFVGEGNSRRWIHRSIEEYLCARALSDIPTNAALRLLTDPAYPGELLPQVADTATWLAALNSDVFDWLTEHCPSALLTPDLHGRPAPEKKCVLKALIARLKDGEPNTRRSAYKALKYPGLASDLEPLLDPAEPLWRRQEAMYIIAMTGVRDLDDQLISAVAEAATRQGYDADVELAGTAAWALEGVTDRSIIGQLRIVLADTSCPWPLRLALAPTLWPGHLTTAELLHALRDLTSSTVRGRLAGMFSRGFREGDVKAHDLAPWLAHLPYMDYYDRTAGRLATAILVEAVRSGEPSGEGWKSAISAVTTRMEVLRTLETADVGALPDDRRQLFAHEALRAVNPEQRVHELAARLDQSGFFQAADLEWWIEKLSEAPEEPLDNHPATAALWRLAWTTELDLPRNDLPDAAATILKEIFGEAVQARREETRRVNTQPEPLAQRSDEANRFSAERFSHLLAAGKFEPLREELDLDLDRSGSNWPVRAWDALDHDQRLLVARVAKRYLLGNPADSARIGDLAVTAHAILDAAAPDMLDEVPAETWLTLLPKLLRTPAGDTAAMAAALRALPHDADATTCVLIAKLREDAEAGFITLLGAQRQLALRGLGAEALTLAANLSMDRALTSLLVLAGRTAPSAAADLAARAIRDGGPRAVAAAAALTTPELSAYGFDDLLEAFQQDGSFATEVIHEADRNAEWQAWSALTVEQAAGLYQWANTALPKPQPIPPGVVVNAHDPVGDFRQVMLRCVVAAGTEEAAILLDDLAQQTGNIWLQAAAKELRETVRASGWSPPRPEEVLELIADPRKRVITTTAQLTELVLDALDELNDDLCKDRGLLTTFWNEERQRGKLTGHFWPVDENAMSTRLARELETRLKGRVVLSREVEVQPHLGNAKADRPDLLAVATTPHATLKLPIEVKGNWHDEVRTAIETQLADRYLQGPSGAEGIYLVGFFASDRWSDHDPRRRAKARKETRTGLERVLQAKAADIADRGITVHVRLLDLSLA</sequence>
<organism evidence="1 2">
    <name type="scientific">Kribbella rubisoli</name>
    <dbReference type="NCBI Taxonomy" id="3075929"/>
    <lineage>
        <taxon>Bacteria</taxon>
        <taxon>Bacillati</taxon>
        <taxon>Actinomycetota</taxon>
        <taxon>Actinomycetes</taxon>
        <taxon>Propionibacteriales</taxon>
        <taxon>Kribbellaceae</taxon>
        <taxon>Kribbella</taxon>
    </lineage>
</organism>
<evidence type="ECO:0000313" key="2">
    <source>
        <dbReference type="Proteomes" id="UP000292027"/>
    </source>
</evidence>
<dbReference type="EMBL" id="SHKR01000001">
    <property type="protein sequence ID" value="RZU24372.1"/>
    <property type="molecule type" value="Genomic_DNA"/>
</dbReference>
<dbReference type="Proteomes" id="UP000292027">
    <property type="component" value="Unassembled WGS sequence"/>
</dbReference>
<protein>
    <submittedName>
        <fullName evidence="1">Uncharacterized protein</fullName>
    </submittedName>
</protein>
<accession>A0A4Q7XKM7</accession>
<name>A0A4Q7XKM7_9ACTN</name>
<keyword evidence="2" id="KW-1185">Reference proteome</keyword>
<comment type="caution">
    <text evidence="1">The sequence shown here is derived from an EMBL/GenBank/DDBJ whole genome shotgun (WGS) entry which is preliminary data.</text>
</comment>
<gene>
    <name evidence="1" type="ORF">EV645_0004</name>
</gene>
<evidence type="ECO:0000313" key="1">
    <source>
        <dbReference type="EMBL" id="RZU24372.1"/>
    </source>
</evidence>
<proteinExistence type="predicted"/>
<reference evidence="1 2" key="1">
    <citation type="journal article" date="2015" name="Stand. Genomic Sci.">
        <title>Genomic Encyclopedia of Bacterial and Archaeal Type Strains, Phase III: the genomes of soil and plant-associated and newly described type strains.</title>
        <authorList>
            <person name="Whitman W.B."/>
            <person name="Woyke T."/>
            <person name="Klenk H.P."/>
            <person name="Zhou Y."/>
            <person name="Lilburn T.G."/>
            <person name="Beck B.J."/>
            <person name="De Vos P."/>
            <person name="Vandamme P."/>
            <person name="Eisen J.A."/>
            <person name="Garrity G."/>
            <person name="Hugenholtz P."/>
            <person name="Kyrpides N.C."/>
        </authorList>
    </citation>
    <scope>NUCLEOTIDE SEQUENCE [LARGE SCALE GENOMIC DNA]</scope>
    <source>
        <strain evidence="1 2">VKM Ac-2540</strain>
    </source>
</reference>